<reference evidence="1" key="1">
    <citation type="submission" date="2015-04" db="EMBL/GenBank/DDBJ databases">
        <title>The genome sequence of the plant pathogenic Rhizarian Plasmodiophora brassicae reveals insights in its biotrophic life cycle and the origin of chitin synthesis.</title>
        <authorList>
            <person name="Schwelm A."/>
            <person name="Fogelqvist J."/>
            <person name="Knaust A."/>
            <person name="Julke S."/>
            <person name="Lilja T."/>
            <person name="Dhandapani V."/>
            <person name="Bonilla-Rosso G."/>
            <person name="Karlsson M."/>
            <person name="Shevchenko A."/>
            <person name="Choi S.R."/>
            <person name="Kim H.G."/>
            <person name="Park J.Y."/>
            <person name="Lim Y.P."/>
            <person name="Ludwig-Muller J."/>
            <person name="Dixelius C."/>
        </authorList>
    </citation>
    <scope>NUCLEOTIDE SEQUENCE</scope>
    <source>
        <tissue evidence="1">Potato root galls</tissue>
    </source>
</reference>
<name>A0A0H5R6I9_9EUKA</name>
<evidence type="ECO:0000313" key="1">
    <source>
        <dbReference type="EMBL" id="CRZ03884.1"/>
    </source>
</evidence>
<accession>A0A0H5R6I9</accession>
<dbReference type="EMBL" id="HACM01003442">
    <property type="protein sequence ID" value="CRZ03884.1"/>
    <property type="molecule type" value="Transcribed_RNA"/>
</dbReference>
<protein>
    <submittedName>
        <fullName evidence="1">Uncharacterized protein</fullName>
    </submittedName>
</protein>
<sequence length="104" mass="11625">MDIRCCSLRDHVVPVWRHSRQRQALPFRAVLELASALHLVLRVPPNPWPDRSDHTPFVDRTGSSTVFDQVLIPTCGNGLPPQCSSISPSASIDIIQRSPKSILY</sequence>
<proteinExistence type="predicted"/>
<organism evidence="1">
    <name type="scientific">Spongospora subterranea</name>
    <dbReference type="NCBI Taxonomy" id="70186"/>
    <lineage>
        <taxon>Eukaryota</taxon>
        <taxon>Sar</taxon>
        <taxon>Rhizaria</taxon>
        <taxon>Endomyxa</taxon>
        <taxon>Phytomyxea</taxon>
        <taxon>Plasmodiophorida</taxon>
        <taxon>Plasmodiophoridae</taxon>
        <taxon>Spongospora</taxon>
    </lineage>
</organism>
<dbReference type="AlphaFoldDB" id="A0A0H5R6I9"/>